<keyword evidence="3" id="KW-1185">Reference proteome</keyword>
<accession>A0A8K0N6C9</accession>
<reference evidence="2" key="1">
    <citation type="journal article" date="2017" name="Gigascience">
        <title>The genome draft of coconut (Cocos nucifera).</title>
        <authorList>
            <person name="Xiao Y."/>
            <person name="Xu P."/>
            <person name="Fan H."/>
            <person name="Baudouin L."/>
            <person name="Xia W."/>
            <person name="Bocs S."/>
            <person name="Xu J."/>
            <person name="Li Q."/>
            <person name="Guo A."/>
            <person name="Zhou L."/>
            <person name="Li J."/>
            <person name="Wu Y."/>
            <person name="Ma Z."/>
            <person name="Armero A."/>
            <person name="Issali A.E."/>
            <person name="Liu N."/>
            <person name="Peng M."/>
            <person name="Yang Y."/>
        </authorList>
    </citation>
    <scope>NUCLEOTIDE SEQUENCE</scope>
    <source>
        <tissue evidence="2">Spear leaf of Hainan Tall coconut</tissue>
    </source>
</reference>
<dbReference type="EMBL" id="CM017880">
    <property type="protein sequence ID" value="KAG1360662.1"/>
    <property type="molecule type" value="Genomic_DNA"/>
</dbReference>
<feature type="region of interest" description="Disordered" evidence="1">
    <location>
        <begin position="1"/>
        <end position="53"/>
    </location>
</feature>
<protein>
    <submittedName>
        <fullName evidence="2">Uncharacterized protein</fullName>
    </submittedName>
</protein>
<sequence length="114" mass="12850">MPSSTLLDDADAPAPPEQGEVAEKRNVVAKKVKRKVGRSSGKSSSQEQDSLDDQEVIHSLMEESIPPHIIDKMVRKDNAERFDESFATYLELGHYLFFHSKVAYLYQIEASRAL</sequence>
<evidence type="ECO:0000313" key="3">
    <source>
        <dbReference type="Proteomes" id="UP000797356"/>
    </source>
</evidence>
<comment type="caution">
    <text evidence="2">The sequence shown here is derived from an EMBL/GenBank/DDBJ whole genome shotgun (WGS) entry which is preliminary data.</text>
</comment>
<feature type="compositionally biased region" description="Low complexity" evidence="1">
    <location>
        <begin position="38"/>
        <end position="48"/>
    </location>
</feature>
<evidence type="ECO:0000313" key="2">
    <source>
        <dbReference type="EMBL" id="KAG1360662.1"/>
    </source>
</evidence>
<proteinExistence type="predicted"/>
<dbReference type="Proteomes" id="UP000797356">
    <property type="component" value="Chromosome 9"/>
</dbReference>
<evidence type="ECO:0000256" key="1">
    <source>
        <dbReference type="SAM" id="MobiDB-lite"/>
    </source>
</evidence>
<name>A0A8K0N6C9_COCNU</name>
<gene>
    <name evidence="2" type="ORF">COCNU_09G001250</name>
</gene>
<organism evidence="2 3">
    <name type="scientific">Cocos nucifera</name>
    <name type="common">Coconut palm</name>
    <dbReference type="NCBI Taxonomy" id="13894"/>
    <lineage>
        <taxon>Eukaryota</taxon>
        <taxon>Viridiplantae</taxon>
        <taxon>Streptophyta</taxon>
        <taxon>Embryophyta</taxon>
        <taxon>Tracheophyta</taxon>
        <taxon>Spermatophyta</taxon>
        <taxon>Magnoliopsida</taxon>
        <taxon>Liliopsida</taxon>
        <taxon>Arecaceae</taxon>
        <taxon>Arecoideae</taxon>
        <taxon>Cocoseae</taxon>
        <taxon>Attaleinae</taxon>
        <taxon>Cocos</taxon>
    </lineage>
</organism>
<dbReference type="AlphaFoldDB" id="A0A8K0N6C9"/>
<reference evidence="2" key="2">
    <citation type="submission" date="2019-07" db="EMBL/GenBank/DDBJ databases">
        <authorList>
            <person name="Yang Y."/>
            <person name="Bocs S."/>
            <person name="Baudouin L."/>
        </authorList>
    </citation>
    <scope>NUCLEOTIDE SEQUENCE</scope>
    <source>
        <tissue evidence="2">Spear leaf of Hainan Tall coconut</tissue>
    </source>
</reference>
<feature type="compositionally biased region" description="Basic residues" evidence="1">
    <location>
        <begin position="27"/>
        <end position="37"/>
    </location>
</feature>